<reference evidence="1 2" key="1">
    <citation type="submission" date="2019-03" db="EMBL/GenBank/DDBJ databases">
        <title>Single cell metagenomics reveals metabolic interactions within the superorganism composed of flagellate Streblomastix strix and complex community of Bacteroidetes bacteria on its surface.</title>
        <authorList>
            <person name="Treitli S.C."/>
            <person name="Kolisko M."/>
            <person name="Husnik F."/>
            <person name="Keeling P."/>
            <person name="Hampl V."/>
        </authorList>
    </citation>
    <scope>NUCLEOTIDE SEQUENCE [LARGE SCALE GENOMIC DNA]</scope>
    <source>
        <strain evidence="1">ST1C</strain>
    </source>
</reference>
<evidence type="ECO:0000313" key="2">
    <source>
        <dbReference type="Proteomes" id="UP000324800"/>
    </source>
</evidence>
<protein>
    <submittedName>
        <fullName evidence="1">Uncharacterized protein</fullName>
    </submittedName>
</protein>
<proteinExistence type="predicted"/>
<gene>
    <name evidence="1" type="ORF">EZS28_008440</name>
</gene>
<dbReference type="EMBL" id="SNRW01001534">
    <property type="protein sequence ID" value="KAA6396038.1"/>
    <property type="molecule type" value="Genomic_DNA"/>
</dbReference>
<dbReference type="Proteomes" id="UP000324800">
    <property type="component" value="Unassembled WGS sequence"/>
</dbReference>
<accession>A0A5J4WMM3</accession>
<organism evidence="1 2">
    <name type="scientific">Streblomastix strix</name>
    <dbReference type="NCBI Taxonomy" id="222440"/>
    <lineage>
        <taxon>Eukaryota</taxon>
        <taxon>Metamonada</taxon>
        <taxon>Preaxostyla</taxon>
        <taxon>Oxymonadida</taxon>
        <taxon>Streblomastigidae</taxon>
        <taxon>Streblomastix</taxon>
    </lineage>
</organism>
<comment type="caution">
    <text evidence="1">The sequence shown here is derived from an EMBL/GenBank/DDBJ whole genome shotgun (WGS) entry which is preliminary data.</text>
</comment>
<dbReference type="AlphaFoldDB" id="A0A5J4WMM3"/>
<sequence>MDQDVKELEYQKSKDVSEASKVSLESSKYKNVNALIPSAADGDNIASHIILSLTNILSNVTFIKTKRHTFNAEPRG</sequence>
<name>A0A5J4WMM3_9EUKA</name>
<evidence type="ECO:0000313" key="1">
    <source>
        <dbReference type="EMBL" id="KAA6396038.1"/>
    </source>
</evidence>